<dbReference type="InterPro" id="IPR005829">
    <property type="entry name" value="Sugar_transporter_CS"/>
</dbReference>
<keyword evidence="6" id="KW-1003">Cell membrane</keyword>
<dbReference type="RefSeq" id="WP_282219593.1">
    <property type="nucleotide sequence ID" value="NZ_CP118246.1"/>
</dbReference>
<evidence type="ECO:0000256" key="2">
    <source>
        <dbReference type="ARBA" id="ARBA00004651"/>
    </source>
</evidence>
<keyword evidence="8 10" id="KW-1133">Transmembrane helix</keyword>
<evidence type="ECO:0000256" key="5">
    <source>
        <dbReference type="ARBA" id="ARBA00022448"/>
    </source>
</evidence>
<keyword evidence="7 10" id="KW-0812">Transmembrane</keyword>
<dbReference type="Pfam" id="PF07690">
    <property type="entry name" value="MFS_1"/>
    <property type="match status" value="1"/>
</dbReference>
<comment type="function">
    <text evidence="1">Resistance to tetracycline by an active tetracycline efflux. This is an energy-dependent process that decreases the accumulation of the antibiotic in whole cells. This protein functions as a metal-tetracycline/H(+) antiporter.</text>
</comment>
<feature type="transmembrane region" description="Helical" evidence="10">
    <location>
        <begin position="145"/>
        <end position="166"/>
    </location>
</feature>
<evidence type="ECO:0000313" key="12">
    <source>
        <dbReference type="EMBL" id="WDR03199.1"/>
    </source>
</evidence>
<name>A0ABY7YPM1_9HYPH</name>
<comment type="similarity">
    <text evidence="3">Belongs to the major facilitator superfamily. TCR/Tet family.</text>
</comment>
<dbReference type="InterPro" id="IPR020846">
    <property type="entry name" value="MFS_dom"/>
</dbReference>
<feature type="transmembrane region" description="Helical" evidence="10">
    <location>
        <begin position="235"/>
        <end position="256"/>
    </location>
</feature>
<gene>
    <name evidence="12" type="ORF">PSQ19_03150</name>
</gene>
<feature type="transmembrane region" description="Helical" evidence="10">
    <location>
        <begin position="310"/>
        <end position="331"/>
    </location>
</feature>
<feature type="domain" description="Major facilitator superfamily (MFS) profile" evidence="11">
    <location>
        <begin position="20"/>
        <end position="501"/>
    </location>
</feature>
<evidence type="ECO:0000313" key="13">
    <source>
        <dbReference type="Proteomes" id="UP001220530"/>
    </source>
</evidence>
<dbReference type="InterPro" id="IPR036259">
    <property type="entry name" value="MFS_trans_sf"/>
</dbReference>
<accession>A0ABY7YPM1</accession>
<keyword evidence="5" id="KW-0813">Transport</keyword>
<feature type="transmembrane region" description="Helical" evidence="10">
    <location>
        <begin position="403"/>
        <end position="427"/>
    </location>
</feature>
<dbReference type="InterPro" id="IPR001958">
    <property type="entry name" value="Tet-R_TetA/multi-R_MdtG-like"/>
</dbReference>
<dbReference type="InterPro" id="IPR011701">
    <property type="entry name" value="MFS"/>
</dbReference>
<feature type="transmembrane region" description="Helical" evidence="10">
    <location>
        <begin position="12"/>
        <end position="33"/>
    </location>
</feature>
<reference evidence="12 13" key="1">
    <citation type="submission" date="2023-02" db="EMBL/GenBank/DDBJ databases">
        <title>Devosia algicola sp. nov., isolated from the phycosphere of marine algae.</title>
        <authorList>
            <person name="Kim J.M."/>
            <person name="Lee J.K."/>
            <person name="Choi B.J."/>
            <person name="Bayburt H."/>
            <person name="Jeon C.O."/>
        </authorList>
    </citation>
    <scope>NUCLEOTIDE SEQUENCE [LARGE SCALE GENOMIC DNA]</scope>
    <source>
        <strain evidence="12 13">G20-9</strain>
    </source>
</reference>
<feature type="transmembrane region" description="Helical" evidence="10">
    <location>
        <begin position="338"/>
        <end position="359"/>
    </location>
</feature>
<dbReference type="EMBL" id="CP118246">
    <property type="protein sequence ID" value="WDR03199.1"/>
    <property type="molecule type" value="Genomic_DNA"/>
</dbReference>
<sequence>MAARETVSAPAVVVANKGLLTFAIMLATIMQVLDTTIANVALPHMRSSLSASQDEINWVLTSYIVAAAIATPLTGWLADRLGRRVLILGAVAGFTLASGLCGLAQSLPEMVMFRVFQGVCGAFMVPLAQSTLLDINPREKFGQAMAVFGAGIMVGPIIGPTLGGWLTETFNWRAVFLVNLPVGIAALSALALFMPKSKINLRRFDFFGFSMLAISIACMQLLLDRGQVVDWFDAVEIWIYLGLSISGLWVFIVHCLTAENPFIDLAMFKDRNFATGLIFIFIVGITTFSGLALLPPLLQSLMGYPVIETGLVMAPRGVGTFVSMIIVGRLMGKFDPRIMVIAGLIISAWSLYMMTGFNLEMDQTLIMTSGALQGLGLGMVFVPLSTLAFVTIKPQFRVDATSFFSLVRNVGSGVGISMVTAVLTQMLSVNHAELGERVDLSSPAMQQALSATGGSKSITAMLDGLVQQQAAMIAYLDDFKLMMMVTLISIPIVFFLKSGGKAPKPDPAHAVAE</sequence>
<feature type="transmembrane region" description="Helical" evidence="10">
    <location>
        <begin position="371"/>
        <end position="391"/>
    </location>
</feature>
<comment type="subcellular location">
    <subcellularLocation>
        <location evidence="2">Cell membrane</location>
        <topology evidence="2">Multi-pass membrane protein</topology>
    </subcellularLocation>
</comment>
<evidence type="ECO:0000259" key="11">
    <source>
        <dbReference type="PROSITE" id="PS50850"/>
    </source>
</evidence>
<feature type="transmembrane region" description="Helical" evidence="10">
    <location>
        <begin position="111"/>
        <end position="133"/>
    </location>
</feature>
<dbReference type="InterPro" id="IPR004638">
    <property type="entry name" value="EmrB-like"/>
</dbReference>
<dbReference type="Gene3D" id="1.20.1250.20">
    <property type="entry name" value="MFS general substrate transporter like domains"/>
    <property type="match status" value="1"/>
</dbReference>
<dbReference type="PANTHER" id="PTHR42718:SF9">
    <property type="entry name" value="MAJOR FACILITATOR SUPERFAMILY MULTIDRUG TRANSPORTER MFSC"/>
    <property type="match status" value="1"/>
</dbReference>
<proteinExistence type="inferred from homology"/>
<feature type="transmembrane region" description="Helical" evidence="10">
    <location>
        <begin position="277"/>
        <end position="298"/>
    </location>
</feature>
<feature type="transmembrane region" description="Helical" evidence="10">
    <location>
        <begin position="206"/>
        <end position="223"/>
    </location>
</feature>
<dbReference type="PROSITE" id="PS50850">
    <property type="entry name" value="MFS"/>
    <property type="match status" value="1"/>
</dbReference>
<evidence type="ECO:0000256" key="7">
    <source>
        <dbReference type="ARBA" id="ARBA00022692"/>
    </source>
</evidence>
<dbReference type="PANTHER" id="PTHR42718">
    <property type="entry name" value="MAJOR FACILITATOR SUPERFAMILY MULTIDRUG TRANSPORTER MFSC"/>
    <property type="match status" value="1"/>
</dbReference>
<dbReference type="PRINTS" id="PR01035">
    <property type="entry name" value="TCRTETA"/>
</dbReference>
<evidence type="ECO:0000256" key="6">
    <source>
        <dbReference type="ARBA" id="ARBA00022475"/>
    </source>
</evidence>
<evidence type="ECO:0000256" key="1">
    <source>
        <dbReference type="ARBA" id="ARBA00003279"/>
    </source>
</evidence>
<keyword evidence="13" id="KW-1185">Reference proteome</keyword>
<feature type="transmembrane region" description="Helical" evidence="10">
    <location>
        <begin position="479"/>
        <end position="496"/>
    </location>
</feature>
<dbReference type="NCBIfam" id="TIGR00711">
    <property type="entry name" value="efflux_EmrB"/>
    <property type="match status" value="1"/>
</dbReference>
<evidence type="ECO:0000256" key="10">
    <source>
        <dbReference type="SAM" id="Phobius"/>
    </source>
</evidence>
<evidence type="ECO:0000256" key="3">
    <source>
        <dbReference type="ARBA" id="ARBA00007520"/>
    </source>
</evidence>
<organism evidence="12 13">
    <name type="scientific">Devosia algicola</name>
    <dbReference type="NCBI Taxonomy" id="3026418"/>
    <lineage>
        <taxon>Bacteria</taxon>
        <taxon>Pseudomonadati</taxon>
        <taxon>Pseudomonadota</taxon>
        <taxon>Alphaproteobacteria</taxon>
        <taxon>Hyphomicrobiales</taxon>
        <taxon>Devosiaceae</taxon>
        <taxon>Devosia</taxon>
    </lineage>
</organism>
<dbReference type="SUPFAM" id="SSF103473">
    <property type="entry name" value="MFS general substrate transporter"/>
    <property type="match status" value="1"/>
</dbReference>
<evidence type="ECO:0000256" key="8">
    <source>
        <dbReference type="ARBA" id="ARBA00022989"/>
    </source>
</evidence>
<evidence type="ECO:0000256" key="9">
    <source>
        <dbReference type="ARBA" id="ARBA00023136"/>
    </source>
</evidence>
<feature type="transmembrane region" description="Helical" evidence="10">
    <location>
        <begin position="56"/>
        <end position="78"/>
    </location>
</feature>
<feature type="transmembrane region" description="Helical" evidence="10">
    <location>
        <begin position="172"/>
        <end position="194"/>
    </location>
</feature>
<comment type="similarity">
    <text evidence="4">Belongs to the major facilitator superfamily. EmrB family.</text>
</comment>
<dbReference type="CDD" id="cd17503">
    <property type="entry name" value="MFS_LmrB_MDR_like"/>
    <property type="match status" value="1"/>
</dbReference>
<protein>
    <submittedName>
        <fullName evidence="12">DHA2 family efflux MFS transporter permease subunit</fullName>
    </submittedName>
</protein>
<keyword evidence="9 10" id="KW-0472">Membrane</keyword>
<dbReference type="Proteomes" id="UP001220530">
    <property type="component" value="Chromosome"/>
</dbReference>
<evidence type="ECO:0000256" key="4">
    <source>
        <dbReference type="ARBA" id="ARBA00008537"/>
    </source>
</evidence>
<feature type="transmembrane region" description="Helical" evidence="10">
    <location>
        <begin position="85"/>
        <end position="105"/>
    </location>
</feature>
<dbReference type="PROSITE" id="PS00216">
    <property type="entry name" value="SUGAR_TRANSPORT_1"/>
    <property type="match status" value="1"/>
</dbReference>
<dbReference type="Gene3D" id="1.20.1720.10">
    <property type="entry name" value="Multidrug resistance protein D"/>
    <property type="match status" value="1"/>
</dbReference>